<name>A0ABT8C156_9BACT</name>
<dbReference type="SUPFAM" id="SSF53448">
    <property type="entry name" value="Nucleotide-diphospho-sugar transferases"/>
    <property type="match status" value="1"/>
</dbReference>
<sequence length="57" mass="6070">MGNEYLVSVVIPLFNAEKYIEKAVLSASGLAEVGELILVGDGSMDGSLQLSQQLSER</sequence>
<dbReference type="Gene3D" id="3.90.550.10">
    <property type="entry name" value="Spore Coat Polysaccharide Biosynthesis Protein SpsA, Chain A"/>
    <property type="match status" value="1"/>
</dbReference>
<dbReference type="Proteomes" id="UP001236663">
    <property type="component" value="Unassembled WGS sequence"/>
</dbReference>
<dbReference type="Pfam" id="PF00535">
    <property type="entry name" value="Glycos_transf_2"/>
    <property type="match status" value="1"/>
</dbReference>
<evidence type="ECO:0000313" key="2">
    <source>
        <dbReference type="EMBL" id="MDN3686528.1"/>
    </source>
</evidence>
<dbReference type="RefSeq" id="WP_163384689.1">
    <property type="nucleotide sequence ID" value="NZ_JAUFQS010000003.1"/>
</dbReference>
<gene>
    <name evidence="2" type="ORF">QWZ15_01695</name>
</gene>
<dbReference type="EMBL" id="JAUFQS010000003">
    <property type="protein sequence ID" value="MDN3686528.1"/>
    <property type="molecule type" value="Genomic_DNA"/>
</dbReference>
<evidence type="ECO:0000313" key="3">
    <source>
        <dbReference type="Proteomes" id="UP001236663"/>
    </source>
</evidence>
<dbReference type="InterPro" id="IPR001173">
    <property type="entry name" value="Glyco_trans_2-like"/>
</dbReference>
<protein>
    <submittedName>
        <fullName evidence="2">Glycosyltransferase</fullName>
    </submittedName>
</protein>
<organism evidence="2 3">
    <name type="scientific">Cyclobacterium jeungdonense</name>
    <dbReference type="NCBI Taxonomy" id="708087"/>
    <lineage>
        <taxon>Bacteria</taxon>
        <taxon>Pseudomonadati</taxon>
        <taxon>Bacteroidota</taxon>
        <taxon>Cytophagia</taxon>
        <taxon>Cytophagales</taxon>
        <taxon>Cyclobacteriaceae</taxon>
        <taxon>Cyclobacterium</taxon>
    </lineage>
</organism>
<accession>A0ABT8C156</accession>
<proteinExistence type="predicted"/>
<evidence type="ECO:0000259" key="1">
    <source>
        <dbReference type="Pfam" id="PF00535"/>
    </source>
</evidence>
<dbReference type="InterPro" id="IPR029044">
    <property type="entry name" value="Nucleotide-diphossugar_trans"/>
</dbReference>
<feature type="domain" description="Glycosyltransferase 2-like" evidence="1">
    <location>
        <begin position="8"/>
        <end position="55"/>
    </location>
</feature>
<reference evidence="3" key="1">
    <citation type="journal article" date="2019" name="Int. J. Syst. Evol. Microbiol.">
        <title>The Global Catalogue of Microorganisms (GCM) 10K type strain sequencing project: providing services to taxonomists for standard genome sequencing and annotation.</title>
        <authorList>
            <consortium name="The Broad Institute Genomics Platform"/>
            <consortium name="The Broad Institute Genome Sequencing Center for Infectious Disease"/>
            <person name="Wu L."/>
            <person name="Ma J."/>
        </authorList>
    </citation>
    <scope>NUCLEOTIDE SEQUENCE [LARGE SCALE GENOMIC DNA]</scope>
    <source>
        <strain evidence="3">CECT 7706</strain>
    </source>
</reference>
<comment type="caution">
    <text evidence="2">The sequence shown here is derived from an EMBL/GenBank/DDBJ whole genome shotgun (WGS) entry which is preliminary data.</text>
</comment>
<keyword evidence="3" id="KW-1185">Reference proteome</keyword>